<dbReference type="SMART" id="SM00382">
    <property type="entry name" value="AAA"/>
    <property type="match status" value="1"/>
</dbReference>
<dbReference type="OrthoDB" id="9806127at2"/>
<keyword evidence="4 10" id="KW-0067">ATP-binding</keyword>
<dbReference type="InterPro" id="IPR003439">
    <property type="entry name" value="ABC_transporter-like_ATP-bd"/>
</dbReference>
<evidence type="ECO:0000313" key="11">
    <source>
        <dbReference type="Proteomes" id="UP000304912"/>
    </source>
</evidence>
<dbReference type="GO" id="GO:0005524">
    <property type="term" value="F:ATP binding"/>
    <property type="evidence" value="ECO:0007669"/>
    <property type="project" value="UniProtKB-KW"/>
</dbReference>
<dbReference type="RefSeq" id="WP_139757611.1">
    <property type="nucleotide sequence ID" value="NZ_CP039852.1"/>
</dbReference>
<dbReference type="GO" id="GO:0016887">
    <property type="term" value="F:ATP hydrolysis activity"/>
    <property type="evidence" value="ECO:0007669"/>
    <property type="project" value="InterPro"/>
</dbReference>
<dbReference type="PROSITE" id="PS50893">
    <property type="entry name" value="ABC_TRANSPORTER_2"/>
    <property type="match status" value="1"/>
</dbReference>
<dbReference type="EMBL" id="CP039852">
    <property type="protein sequence ID" value="QCZ94879.1"/>
    <property type="molecule type" value="Genomic_DNA"/>
</dbReference>
<evidence type="ECO:0000313" key="10">
    <source>
        <dbReference type="EMBL" id="QCZ94879.1"/>
    </source>
</evidence>
<dbReference type="SUPFAM" id="SSF90123">
    <property type="entry name" value="ABC transporter transmembrane region"/>
    <property type="match status" value="1"/>
</dbReference>
<keyword evidence="6 7" id="KW-0472">Membrane</keyword>
<reference evidence="10 11" key="1">
    <citation type="submission" date="2019-04" db="EMBL/GenBank/DDBJ databases">
        <title>Salinimonas iocasae sp. nov., a halophilic bacterium isolated from the outer tube casing of tubeworms in Okinawa Trough.</title>
        <authorList>
            <person name="Zhang H."/>
            <person name="Wang H."/>
            <person name="Li C."/>
        </authorList>
    </citation>
    <scope>NUCLEOTIDE SEQUENCE [LARGE SCALE GENOMIC DNA]</scope>
    <source>
        <strain evidence="10 11">KX18D6</strain>
    </source>
</reference>
<comment type="subcellular location">
    <subcellularLocation>
        <location evidence="1">Cell membrane</location>
        <topology evidence="1">Multi-pass membrane protein</topology>
    </subcellularLocation>
</comment>
<dbReference type="InterPro" id="IPR039421">
    <property type="entry name" value="Type_1_exporter"/>
</dbReference>
<feature type="transmembrane region" description="Helical" evidence="7">
    <location>
        <begin position="242"/>
        <end position="267"/>
    </location>
</feature>
<gene>
    <name evidence="10" type="ORF">FBQ74_16000</name>
</gene>
<dbReference type="Gene3D" id="1.20.1560.10">
    <property type="entry name" value="ABC transporter type 1, transmembrane domain"/>
    <property type="match status" value="1"/>
</dbReference>
<evidence type="ECO:0000256" key="4">
    <source>
        <dbReference type="ARBA" id="ARBA00022840"/>
    </source>
</evidence>
<protein>
    <submittedName>
        <fullName evidence="10">ATP-binding cassette domain-containing protein</fullName>
    </submittedName>
</protein>
<organism evidence="10 11">
    <name type="scientific">Salinimonas iocasae</name>
    <dbReference type="NCBI Taxonomy" id="2572577"/>
    <lineage>
        <taxon>Bacteria</taxon>
        <taxon>Pseudomonadati</taxon>
        <taxon>Pseudomonadota</taxon>
        <taxon>Gammaproteobacteria</taxon>
        <taxon>Alteromonadales</taxon>
        <taxon>Alteromonadaceae</taxon>
        <taxon>Alteromonas/Salinimonas group</taxon>
        <taxon>Salinimonas</taxon>
    </lineage>
</organism>
<name>A0A5B7YJP9_9ALTE</name>
<feature type="transmembrane region" description="Helical" evidence="7">
    <location>
        <begin position="142"/>
        <end position="162"/>
    </location>
</feature>
<keyword evidence="5 7" id="KW-1133">Transmembrane helix</keyword>
<dbReference type="InterPro" id="IPR003593">
    <property type="entry name" value="AAA+_ATPase"/>
</dbReference>
<feature type="transmembrane region" description="Helical" evidence="7">
    <location>
        <begin position="279"/>
        <end position="298"/>
    </location>
</feature>
<dbReference type="PROSITE" id="PS00211">
    <property type="entry name" value="ABC_TRANSPORTER_1"/>
    <property type="match status" value="1"/>
</dbReference>
<keyword evidence="3" id="KW-0547">Nucleotide-binding</keyword>
<feature type="transmembrane region" description="Helical" evidence="7">
    <location>
        <begin position="35"/>
        <end position="53"/>
    </location>
</feature>
<sequence>MMRQDPLKQWLRCEVGSDTLPPLTPLIATGVCKELALIAAFGAFAGIAQQWMIDGQPASSSLLIGLCVALFVSWVFQGIDIRLGKALRLRQLTTLEKRLSEQFRARQHALVSTRTVYHWQMVWQKHLPALVNWRTDYCVQQYIAVIIPLVVLLIIAYLNYFIGLMLLLTLPVVPLFMVIVGKGAAYLHKREFTALARLGSLFSDRLMALPLLSALGAHPRQQRQMEQASDALNKRTMKVVSVAFLSSTVLDFFSTLAVALIAVFIGFSLLGELQIGPEISFFSGLWILLSTPLLLSQLKKLGQFYHQKAQATAASEALNGLLKVALPAKNADGPFSGFYAREFELKTPTLYASELTLNPGDWIQVSGPSGAGKTALLESLAGFREASHALDCYCVMLSQQAVFLPDSLRENLCLGTEYTEQQIESVLSDVEMLDVVQALPEGLDTRMGDQPALSGGQLQRLALARLLLKDADVWLLDEPTAHLPETQHRVLCELIHHCCKDKTVIWVSHKPLNEAWFSSRWEVTNQHVEQYCRGIQ</sequence>
<keyword evidence="11" id="KW-1185">Reference proteome</keyword>
<dbReference type="GO" id="GO:0015421">
    <property type="term" value="F:ABC-type oligopeptide transporter activity"/>
    <property type="evidence" value="ECO:0007669"/>
    <property type="project" value="TreeGrafter"/>
</dbReference>
<keyword evidence="2 7" id="KW-0812">Transmembrane</keyword>
<evidence type="ECO:0000256" key="3">
    <source>
        <dbReference type="ARBA" id="ARBA00022741"/>
    </source>
</evidence>
<dbReference type="SUPFAM" id="SSF52540">
    <property type="entry name" value="P-loop containing nucleoside triphosphate hydrolases"/>
    <property type="match status" value="1"/>
</dbReference>
<dbReference type="KEGG" id="salk:FBQ74_16000"/>
<evidence type="ECO:0000256" key="6">
    <source>
        <dbReference type="ARBA" id="ARBA00023136"/>
    </source>
</evidence>
<accession>A0A5B7YJP9</accession>
<dbReference type="AlphaFoldDB" id="A0A5B7YJP9"/>
<dbReference type="InterPro" id="IPR011527">
    <property type="entry name" value="ABC1_TM_dom"/>
</dbReference>
<proteinExistence type="predicted"/>
<dbReference type="InterPro" id="IPR027417">
    <property type="entry name" value="P-loop_NTPase"/>
</dbReference>
<feature type="transmembrane region" description="Helical" evidence="7">
    <location>
        <begin position="59"/>
        <end position="79"/>
    </location>
</feature>
<dbReference type="Gene3D" id="3.40.50.300">
    <property type="entry name" value="P-loop containing nucleotide triphosphate hydrolases"/>
    <property type="match status" value="1"/>
</dbReference>
<dbReference type="GO" id="GO:0005886">
    <property type="term" value="C:plasma membrane"/>
    <property type="evidence" value="ECO:0007669"/>
    <property type="project" value="UniProtKB-SubCell"/>
</dbReference>
<dbReference type="InterPro" id="IPR017871">
    <property type="entry name" value="ABC_transporter-like_CS"/>
</dbReference>
<feature type="domain" description="ABC transporter" evidence="8">
    <location>
        <begin position="328"/>
        <end position="536"/>
    </location>
</feature>
<dbReference type="Proteomes" id="UP000304912">
    <property type="component" value="Chromosome"/>
</dbReference>
<dbReference type="CDD" id="cd18584">
    <property type="entry name" value="ABC_6TM_AarD_CydD"/>
    <property type="match status" value="1"/>
</dbReference>
<evidence type="ECO:0000259" key="9">
    <source>
        <dbReference type="PROSITE" id="PS50929"/>
    </source>
</evidence>
<dbReference type="PANTHER" id="PTHR43394:SF1">
    <property type="entry name" value="ATP-BINDING CASSETTE SUB-FAMILY B MEMBER 10, MITOCHONDRIAL"/>
    <property type="match status" value="1"/>
</dbReference>
<evidence type="ECO:0000256" key="5">
    <source>
        <dbReference type="ARBA" id="ARBA00022989"/>
    </source>
</evidence>
<dbReference type="Pfam" id="PF00005">
    <property type="entry name" value="ABC_tran"/>
    <property type="match status" value="1"/>
</dbReference>
<evidence type="ECO:0000259" key="8">
    <source>
        <dbReference type="PROSITE" id="PS50893"/>
    </source>
</evidence>
<evidence type="ECO:0000256" key="7">
    <source>
        <dbReference type="SAM" id="Phobius"/>
    </source>
</evidence>
<feature type="domain" description="ABC transmembrane type-1" evidence="9">
    <location>
        <begin position="144"/>
        <end position="310"/>
    </location>
</feature>
<dbReference type="PROSITE" id="PS50929">
    <property type="entry name" value="ABC_TM1F"/>
    <property type="match status" value="1"/>
</dbReference>
<evidence type="ECO:0000256" key="2">
    <source>
        <dbReference type="ARBA" id="ARBA00022692"/>
    </source>
</evidence>
<feature type="transmembrane region" description="Helical" evidence="7">
    <location>
        <begin position="168"/>
        <end position="187"/>
    </location>
</feature>
<dbReference type="PANTHER" id="PTHR43394">
    <property type="entry name" value="ATP-DEPENDENT PERMEASE MDL1, MITOCHONDRIAL"/>
    <property type="match status" value="1"/>
</dbReference>
<dbReference type="Pfam" id="PF00664">
    <property type="entry name" value="ABC_membrane"/>
    <property type="match status" value="1"/>
</dbReference>
<evidence type="ECO:0000256" key="1">
    <source>
        <dbReference type="ARBA" id="ARBA00004651"/>
    </source>
</evidence>
<dbReference type="InterPro" id="IPR036640">
    <property type="entry name" value="ABC1_TM_sf"/>
</dbReference>